<keyword evidence="6 12" id="KW-0342">GTP-binding</keyword>
<evidence type="ECO:0000256" key="2">
    <source>
        <dbReference type="ARBA" id="ARBA00022475"/>
    </source>
</evidence>
<dbReference type="PROSITE" id="PS00301">
    <property type="entry name" value="G_TR_1"/>
    <property type="match status" value="1"/>
</dbReference>
<reference evidence="14 15" key="1">
    <citation type="submission" date="2019-01" db="EMBL/GenBank/DDBJ databases">
        <title>Lactibacter flavus gen. nov., sp. nov., a novel bacterium of the family Propionibacteriaceae isolated from raw milk and dairy products.</title>
        <authorList>
            <person name="Huptas C."/>
            <person name="Wenning M."/>
            <person name="Breitenwieser F."/>
            <person name="Doll E."/>
            <person name="Von Neubeck M."/>
            <person name="Busse H.-J."/>
            <person name="Scherer S."/>
        </authorList>
    </citation>
    <scope>NUCLEOTIDE SEQUENCE [LARGE SCALE GENOMIC DNA]</scope>
    <source>
        <strain evidence="14 15">DSM 22130</strain>
    </source>
</reference>
<dbReference type="InterPro" id="IPR000640">
    <property type="entry name" value="EFG_V-like"/>
</dbReference>
<comment type="catalytic activity">
    <reaction evidence="8 12">
        <text>GTP + H2O = GDP + phosphate + H(+)</text>
        <dbReference type="Rhea" id="RHEA:19669"/>
        <dbReference type="ChEBI" id="CHEBI:15377"/>
        <dbReference type="ChEBI" id="CHEBI:15378"/>
        <dbReference type="ChEBI" id="CHEBI:37565"/>
        <dbReference type="ChEBI" id="CHEBI:43474"/>
        <dbReference type="ChEBI" id="CHEBI:58189"/>
        <dbReference type="EC" id="3.6.5.n1"/>
    </reaction>
</comment>
<dbReference type="EMBL" id="SDMR01000002">
    <property type="protein sequence ID" value="TBT95803.1"/>
    <property type="molecule type" value="Genomic_DNA"/>
</dbReference>
<feature type="domain" description="Tr-type G" evidence="13">
    <location>
        <begin position="12"/>
        <end position="193"/>
    </location>
</feature>
<dbReference type="GO" id="GO:0045727">
    <property type="term" value="P:positive regulation of translation"/>
    <property type="evidence" value="ECO:0007669"/>
    <property type="project" value="UniProtKB-UniRule"/>
</dbReference>
<dbReference type="Gene3D" id="2.40.30.10">
    <property type="entry name" value="Translation factors"/>
    <property type="match status" value="1"/>
</dbReference>
<evidence type="ECO:0000256" key="10">
    <source>
        <dbReference type="ARBA" id="ARBA00061052"/>
    </source>
</evidence>
<sequence length="610" mass="67400">MSSPKPGHTPPEIIRNFCIIAHIDHGKSTLADRMLQLTGVVDERSMRAQYLDRMDIERERGITIKSQAVRLPWTVGDESFVLNMIDTPGHVDFTYEVSRSLEACEGAILLVDAAQGIEAQTLANLYLAMGADLHVIPVLNKIDLPSAQPDKYAAELAHLVGCDPDDVHRVSAKTGAGVRELLDTIVAQVPAPQGDPRAAARALIFDSVYDTYRGVVTYVRVIDGALSHREKILMMSTKATHEVLEIGVISPEPVESRALGVGEVGYLITGVKDVRQSRVGDTVTLAYKAATQALSGYRHPRPMVYAGLYPIDGADFPELREALEKLQLNDAALTYEPETSGALGFGFRVGFLGLLHMEIVRERLEREFRLDLISTAPNVVYRVVMEDGSEHTVTNPSEYPDGKIAEVWEPIVKATILTPTDFIGTVMELCQSRRGTQTGMDYLSEDRVEIRYTLPLAEIVFDFFDALKSRTKGYASLDYDEAGEQTADLVKVDILLHGDTVDAFSSIVHKDASYAYGLAMAKKLKELIPRQQFEVPIQAAIGARVIARETVRALRKDVLAKCYGGDITRKRKLLEKQKEGKKRMKMVGRVEVPQEAFVAALSTGESRETK</sequence>
<dbReference type="GO" id="GO:0003924">
    <property type="term" value="F:GTPase activity"/>
    <property type="evidence" value="ECO:0007669"/>
    <property type="project" value="UniProtKB-UniRule"/>
</dbReference>
<dbReference type="FunFam" id="3.40.50.300:FF:000078">
    <property type="entry name" value="Elongation factor 4"/>
    <property type="match status" value="1"/>
</dbReference>
<dbReference type="CDD" id="cd01890">
    <property type="entry name" value="LepA"/>
    <property type="match status" value="1"/>
</dbReference>
<evidence type="ECO:0000256" key="4">
    <source>
        <dbReference type="ARBA" id="ARBA00022801"/>
    </source>
</evidence>
<evidence type="ECO:0000256" key="11">
    <source>
        <dbReference type="ARBA" id="ARBA00066744"/>
    </source>
</evidence>
<evidence type="ECO:0000259" key="13">
    <source>
        <dbReference type="PROSITE" id="PS51722"/>
    </source>
</evidence>
<keyword evidence="4 12" id="KW-0378">Hydrolase</keyword>
<evidence type="ECO:0000256" key="3">
    <source>
        <dbReference type="ARBA" id="ARBA00022741"/>
    </source>
</evidence>
<dbReference type="Gene3D" id="3.30.70.240">
    <property type="match status" value="1"/>
</dbReference>
<dbReference type="FunFam" id="3.30.70.870:FF:000004">
    <property type="entry name" value="Translation factor GUF1, mitochondrial"/>
    <property type="match status" value="1"/>
</dbReference>
<dbReference type="InterPro" id="IPR027417">
    <property type="entry name" value="P-loop_NTPase"/>
</dbReference>
<dbReference type="InterPro" id="IPR038363">
    <property type="entry name" value="LepA_C_sf"/>
</dbReference>
<dbReference type="InterPro" id="IPR031157">
    <property type="entry name" value="G_TR_CS"/>
</dbReference>
<protein>
    <recommendedName>
        <fullName evidence="11 12">Elongation factor 4</fullName>
        <shortName evidence="12">EF-4</shortName>
        <ecNumber evidence="11 12">3.6.5.n1</ecNumber>
    </recommendedName>
    <alternativeName>
        <fullName evidence="12">Ribosomal back-translocase LepA</fullName>
    </alternativeName>
</protein>
<dbReference type="Pfam" id="PF06421">
    <property type="entry name" value="LepA_C"/>
    <property type="match status" value="1"/>
</dbReference>
<dbReference type="InterPro" id="IPR004161">
    <property type="entry name" value="EFTu-like_2"/>
</dbReference>
<evidence type="ECO:0000256" key="7">
    <source>
        <dbReference type="ARBA" id="ARBA00023136"/>
    </source>
</evidence>
<dbReference type="PROSITE" id="PS51722">
    <property type="entry name" value="G_TR_2"/>
    <property type="match status" value="1"/>
</dbReference>
<gene>
    <name evidence="12" type="primary">lepA</name>
    <name evidence="14" type="ORF">ET996_02150</name>
</gene>
<evidence type="ECO:0000256" key="1">
    <source>
        <dbReference type="ARBA" id="ARBA00005454"/>
    </source>
</evidence>
<dbReference type="InterPro" id="IPR035654">
    <property type="entry name" value="LepA_IV"/>
</dbReference>
<comment type="caution">
    <text evidence="14">The sequence shown here is derived from an EMBL/GenBank/DDBJ whole genome shotgun (WGS) entry which is preliminary data.</text>
</comment>
<dbReference type="PRINTS" id="PR00315">
    <property type="entry name" value="ELONGATNFCT"/>
</dbReference>
<name>A0A4Q9KMP9_PROTD</name>
<dbReference type="InterPro" id="IPR013842">
    <property type="entry name" value="LepA_CTD"/>
</dbReference>
<dbReference type="NCBIfam" id="TIGR00231">
    <property type="entry name" value="small_GTP"/>
    <property type="match status" value="1"/>
</dbReference>
<dbReference type="PANTHER" id="PTHR43512">
    <property type="entry name" value="TRANSLATION FACTOR GUF1-RELATED"/>
    <property type="match status" value="1"/>
</dbReference>
<dbReference type="Gene3D" id="3.30.70.870">
    <property type="entry name" value="Elongation Factor G (Translational Gtpase), domain 3"/>
    <property type="match status" value="1"/>
</dbReference>
<keyword evidence="7 12" id="KW-0472">Membrane</keyword>
<dbReference type="Proteomes" id="UP000291933">
    <property type="component" value="Unassembled WGS sequence"/>
</dbReference>
<dbReference type="SMART" id="SM00838">
    <property type="entry name" value="EFG_C"/>
    <property type="match status" value="1"/>
</dbReference>
<dbReference type="FunFam" id="3.30.70.2570:FF:000001">
    <property type="entry name" value="Translation factor GUF1, mitochondrial"/>
    <property type="match status" value="1"/>
</dbReference>
<dbReference type="Gene3D" id="3.40.50.300">
    <property type="entry name" value="P-loop containing nucleotide triphosphate hydrolases"/>
    <property type="match status" value="1"/>
</dbReference>
<dbReference type="GO" id="GO:0005886">
    <property type="term" value="C:plasma membrane"/>
    <property type="evidence" value="ECO:0007669"/>
    <property type="project" value="UniProtKB-SubCell"/>
</dbReference>
<feature type="binding site" evidence="12">
    <location>
        <begin position="140"/>
        <end position="143"/>
    </location>
    <ligand>
        <name>GTP</name>
        <dbReference type="ChEBI" id="CHEBI:37565"/>
    </ligand>
</feature>
<dbReference type="SUPFAM" id="SSF52540">
    <property type="entry name" value="P-loop containing nucleoside triphosphate hydrolases"/>
    <property type="match status" value="1"/>
</dbReference>
<dbReference type="PANTHER" id="PTHR43512:SF4">
    <property type="entry name" value="TRANSLATION FACTOR GUF1 HOMOLOG, CHLOROPLASTIC"/>
    <property type="match status" value="1"/>
</dbReference>
<dbReference type="RefSeq" id="WP_131170918.1">
    <property type="nucleotide sequence ID" value="NZ_FXTL01000002.1"/>
</dbReference>
<dbReference type="AlphaFoldDB" id="A0A4Q9KMP9"/>
<dbReference type="CDD" id="cd03699">
    <property type="entry name" value="EF4_II"/>
    <property type="match status" value="1"/>
</dbReference>
<dbReference type="Gene3D" id="3.30.70.2570">
    <property type="entry name" value="Elongation factor 4, C-terminal domain"/>
    <property type="match status" value="1"/>
</dbReference>
<dbReference type="GO" id="GO:0005525">
    <property type="term" value="F:GTP binding"/>
    <property type="evidence" value="ECO:0007669"/>
    <property type="project" value="UniProtKB-UniRule"/>
</dbReference>
<dbReference type="Pfam" id="PF00679">
    <property type="entry name" value="EFG_C"/>
    <property type="match status" value="1"/>
</dbReference>
<keyword evidence="2 12" id="KW-1003">Cell membrane</keyword>
<dbReference type="GO" id="GO:0043022">
    <property type="term" value="F:ribosome binding"/>
    <property type="evidence" value="ECO:0007669"/>
    <property type="project" value="UniProtKB-UniRule"/>
</dbReference>
<keyword evidence="15" id="KW-1185">Reference proteome</keyword>
<dbReference type="CDD" id="cd16260">
    <property type="entry name" value="EF4_III"/>
    <property type="match status" value="1"/>
</dbReference>
<dbReference type="FunFam" id="2.40.30.10:FF:000015">
    <property type="entry name" value="Translation factor GUF1, mitochondrial"/>
    <property type="match status" value="1"/>
</dbReference>
<evidence type="ECO:0000256" key="12">
    <source>
        <dbReference type="HAMAP-Rule" id="MF_00071"/>
    </source>
</evidence>
<dbReference type="Pfam" id="PF00009">
    <property type="entry name" value="GTP_EFTU"/>
    <property type="match status" value="1"/>
</dbReference>
<feature type="binding site" evidence="12">
    <location>
        <begin position="24"/>
        <end position="29"/>
    </location>
    <ligand>
        <name>GTP</name>
        <dbReference type="ChEBI" id="CHEBI:37565"/>
    </ligand>
</feature>
<dbReference type="HAMAP" id="MF_00071">
    <property type="entry name" value="LepA"/>
    <property type="match status" value="1"/>
</dbReference>
<keyword evidence="3 12" id="KW-0547">Nucleotide-binding</keyword>
<dbReference type="InterPro" id="IPR035647">
    <property type="entry name" value="EFG_III/V"/>
</dbReference>
<dbReference type="EC" id="3.6.5.n1" evidence="11 12"/>
<dbReference type="CDD" id="cd03709">
    <property type="entry name" value="lepA_C"/>
    <property type="match status" value="1"/>
</dbReference>
<evidence type="ECO:0000313" key="15">
    <source>
        <dbReference type="Proteomes" id="UP000291933"/>
    </source>
</evidence>
<keyword evidence="5 12" id="KW-0648">Protein biosynthesis</keyword>
<dbReference type="SUPFAM" id="SSF54980">
    <property type="entry name" value="EF-G C-terminal domain-like"/>
    <property type="match status" value="2"/>
</dbReference>
<evidence type="ECO:0000256" key="8">
    <source>
        <dbReference type="ARBA" id="ARBA00050293"/>
    </source>
</evidence>
<proteinExistence type="inferred from homology"/>
<dbReference type="InterPro" id="IPR006297">
    <property type="entry name" value="EF-4"/>
</dbReference>
<evidence type="ECO:0000256" key="9">
    <source>
        <dbReference type="ARBA" id="ARBA00057626"/>
    </source>
</evidence>
<dbReference type="NCBIfam" id="TIGR01393">
    <property type="entry name" value="lepA"/>
    <property type="match status" value="1"/>
</dbReference>
<dbReference type="GO" id="GO:0003746">
    <property type="term" value="F:translation elongation factor activity"/>
    <property type="evidence" value="ECO:0007669"/>
    <property type="project" value="UniProtKB-UniRule"/>
</dbReference>
<organism evidence="14 15">
    <name type="scientific">Propioniciclava tarda</name>
    <dbReference type="NCBI Taxonomy" id="433330"/>
    <lineage>
        <taxon>Bacteria</taxon>
        <taxon>Bacillati</taxon>
        <taxon>Actinomycetota</taxon>
        <taxon>Actinomycetes</taxon>
        <taxon>Propionibacteriales</taxon>
        <taxon>Propionibacteriaceae</taxon>
        <taxon>Propioniciclava</taxon>
    </lineage>
</organism>
<keyword evidence="14" id="KW-0251">Elongation factor</keyword>
<dbReference type="FunFam" id="3.30.70.240:FF:000011">
    <property type="entry name" value="Elongation factor 4"/>
    <property type="match status" value="1"/>
</dbReference>
<evidence type="ECO:0000256" key="5">
    <source>
        <dbReference type="ARBA" id="ARBA00022917"/>
    </source>
</evidence>
<dbReference type="InterPro" id="IPR009000">
    <property type="entry name" value="Transl_B-barrel_sf"/>
</dbReference>
<comment type="similarity">
    <text evidence="10">Belongs to the GTP-binding elongation factor family. LepA subfamily.</text>
</comment>
<accession>A0A4Q9KMP9</accession>
<evidence type="ECO:0000313" key="14">
    <source>
        <dbReference type="EMBL" id="TBT95803.1"/>
    </source>
</evidence>
<comment type="function">
    <text evidence="9 12">Required for accurate and efficient protein synthesis under certain stress conditions. May act as a fidelity factor of the translation reaction, by catalyzing a one-codon backward translocation of tRNAs on improperly translocated ribosomes. Back-translocation proceeds from a post-translocation (POST) complex to a pre-translocation (PRE) complex, thus giving elongation factor G a second chance to translocate the tRNAs correctly. Binds to ribosomes in a GTP-dependent manner.</text>
</comment>
<dbReference type="Pfam" id="PF03144">
    <property type="entry name" value="GTP_EFTU_D2"/>
    <property type="match status" value="1"/>
</dbReference>
<dbReference type="SUPFAM" id="SSF50447">
    <property type="entry name" value="Translation proteins"/>
    <property type="match status" value="1"/>
</dbReference>
<dbReference type="InterPro" id="IPR000795">
    <property type="entry name" value="T_Tr_GTP-bd_dom"/>
</dbReference>
<dbReference type="InterPro" id="IPR005225">
    <property type="entry name" value="Small_GTP-bd"/>
</dbReference>
<comment type="subcellular location">
    <subcellularLocation>
        <location evidence="12">Cell membrane</location>
        <topology evidence="12">Peripheral membrane protein</topology>
        <orientation evidence="12">Cytoplasmic side</orientation>
    </subcellularLocation>
</comment>
<comment type="similarity">
    <text evidence="1 12">Belongs to the TRAFAC class translation factor GTPase superfamily. Classic translation factor GTPase family. LepA subfamily.</text>
</comment>
<dbReference type="OrthoDB" id="9801472at2"/>
<evidence type="ECO:0000256" key="6">
    <source>
        <dbReference type="ARBA" id="ARBA00023134"/>
    </source>
</evidence>